<dbReference type="InterPro" id="IPR029068">
    <property type="entry name" value="Glyas_Bleomycin-R_OHBP_Dase"/>
</dbReference>
<organism evidence="2 3">
    <name type="scientific">Povalibacter uvarum</name>
    <dbReference type="NCBI Taxonomy" id="732238"/>
    <lineage>
        <taxon>Bacteria</taxon>
        <taxon>Pseudomonadati</taxon>
        <taxon>Pseudomonadota</taxon>
        <taxon>Gammaproteobacteria</taxon>
        <taxon>Steroidobacterales</taxon>
        <taxon>Steroidobacteraceae</taxon>
        <taxon>Povalibacter</taxon>
    </lineage>
</organism>
<dbReference type="EMBL" id="JACHHZ010000005">
    <property type="protein sequence ID" value="MBB6095094.1"/>
    <property type="molecule type" value="Genomic_DNA"/>
</dbReference>
<dbReference type="Gene3D" id="3.10.180.10">
    <property type="entry name" value="2,3-Dihydroxybiphenyl 1,2-Dioxygenase, domain 1"/>
    <property type="match status" value="1"/>
</dbReference>
<protein>
    <submittedName>
        <fullName evidence="2">Putative glyoxalase superfamily protein PhnB</fullName>
    </submittedName>
</protein>
<proteinExistence type="predicted"/>
<feature type="domain" description="VOC" evidence="1">
    <location>
        <begin position="1"/>
        <end position="125"/>
    </location>
</feature>
<reference evidence="2 3" key="1">
    <citation type="submission" date="2020-08" db="EMBL/GenBank/DDBJ databases">
        <title>Genomic Encyclopedia of Type Strains, Phase IV (KMG-IV): sequencing the most valuable type-strain genomes for metagenomic binning, comparative biology and taxonomic classification.</title>
        <authorList>
            <person name="Goeker M."/>
        </authorList>
    </citation>
    <scope>NUCLEOTIDE SEQUENCE [LARGE SCALE GENOMIC DNA]</scope>
    <source>
        <strain evidence="2 3">DSM 26723</strain>
    </source>
</reference>
<comment type="caution">
    <text evidence="2">The sequence shown here is derived from an EMBL/GenBank/DDBJ whole genome shotgun (WGS) entry which is preliminary data.</text>
</comment>
<dbReference type="SUPFAM" id="SSF54593">
    <property type="entry name" value="Glyoxalase/Bleomycin resistance protein/Dihydroxybiphenyl dioxygenase"/>
    <property type="match status" value="1"/>
</dbReference>
<dbReference type="InterPro" id="IPR037523">
    <property type="entry name" value="VOC_core"/>
</dbReference>
<dbReference type="Pfam" id="PF18029">
    <property type="entry name" value="Glyoxalase_6"/>
    <property type="match status" value="1"/>
</dbReference>
<gene>
    <name evidence="2" type="ORF">HNQ60_003984</name>
</gene>
<sequence length="151" mass="16327">MASLLVNIDVDDLKKAVEFYCTALDLTVGRRFGHDAVELLGANAPIYLLAKPNGTVASASSRHLRSYARHWTPIHLDFVVDSIDAAVDKARNAGARLEGQVRTNNWGKIAMLADPFGHGVCLIEFVGRGYDEIASSHGETGHEAKGAKARK</sequence>
<evidence type="ECO:0000259" key="1">
    <source>
        <dbReference type="PROSITE" id="PS51819"/>
    </source>
</evidence>
<evidence type="ECO:0000313" key="3">
    <source>
        <dbReference type="Proteomes" id="UP000588068"/>
    </source>
</evidence>
<evidence type="ECO:0000313" key="2">
    <source>
        <dbReference type="EMBL" id="MBB6095094.1"/>
    </source>
</evidence>
<name>A0A841HR37_9GAMM</name>
<keyword evidence="3" id="KW-1185">Reference proteome</keyword>
<dbReference type="PROSITE" id="PS51819">
    <property type="entry name" value="VOC"/>
    <property type="match status" value="1"/>
</dbReference>
<dbReference type="RefSeq" id="WP_184334502.1">
    <property type="nucleotide sequence ID" value="NZ_JACHHZ010000005.1"/>
</dbReference>
<accession>A0A841HR37</accession>
<dbReference type="AlphaFoldDB" id="A0A841HR37"/>
<dbReference type="Proteomes" id="UP000588068">
    <property type="component" value="Unassembled WGS sequence"/>
</dbReference>
<dbReference type="InterPro" id="IPR041581">
    <property type="entry name" value="Glyoxalase_6"/>
</dbReference>